<evidence type="ECO:0000313" key="2">
    <source>
        <dbReference type="EMBL" id="KAG6392683.1"/>
    </source>
</evidence>
<dbReference type="PANTHER" id="PTHR47512:SF3">
    <property type="entry name" value="CHALCONE-FLAVONONE ISOMERASE FAMILY PROTEIN"/>
    <property type="match status" value="1"/>
</dbReference>
<evidence type="ECO:0000313" key="3">
    <source>
        <dbReference type="Proteomes" id="UP000298416"/>
    </source>
</evidence>
<dbReference type="Proteomes" id="UP000298416">
    <property type="component" value="Unassembled WGS sequence"/>
</dbReference>
<dbReference type="EMBL" id="PNBA02000018">
    <property type="protein sequence ID" value="KAG6392683.1"/>
    <property type="molecule type" value="Genomic_DNA"/>
</dbReference>
<dbReference type="PANTHER" id="PTHR47512">
    <property type="entry name" value="EXPRESSED PROTEIN"/>
    <property type="match status" value="1"/>
</dbReference>
<name>A0A8X8Z608_SALSN</name>
<feature type="region of interest" description="Disordered" evidence="1">
    <location>
        <begin position="1"/>
        <end position="21"/>
    </location>
</feature>
<protein>
    <submittedName>
        <fullName evidence="2">Uncharacterized protein</fullName>
    </submittedName>
</protein>
<comment type="caution">
    <text evidence="2">The sequence shown here is derived from an EMBL/GenBank/DDBJ whole genome shotgun (WGS) entry which is preliminary data.</text>
</comment>
<organism evidence="2">
    <name type="scientific">Salvia splendens</name>
    <name type="common">Scarlet sage</name>
    <dbReference type="NCBI Taxonomy" id="180675"/>
    <lineage>
        <taxon>Eukaryota</taxon>
        <taxon>Viridiplantae</taxon>
        <taxon>Streptophyta</taxon>
        <taxon>Embryophyta</taxon>
        <taxon>Tracheophyta</taxon>
        <taxon>Spermatophyta</taxon>
        <taxon>Magnoliopsida</taxon>
        <taxon>eudicotyledons</taxon>
        <taxon>Gunneridae</taxon>
        <taxon>Pentapetalae</taxon>
        <taxon>asterids</taxon>
        <taxon>lamiids</taxon>
        <taxon>Lamiales</taxon>
        <taxon>Lamiaceae</taxon>
        <taxon>Nepetoideae</taxon>
        <taxon>Mentheae</taxon>
        <taxon>Salviinae</taxon>
        <taxon>Salvia</taxon>
        <taxon>Salvia subgen. Calosphace</taxon>
        <taxon>core Calosphace</taxon>
    </lineage>
</organism>
<feature type="compositionally biased region" description="Basic and acidic residues" evidence="1">
    <location>
        <begin position="8"/>
        <end position="21"/>
    </location>
</feature>
<keyword evidence="3" id="KW-1185">Reference proteome</keyword>
<gene>
    <name evidence="2" type="ORF">SASPL_146907</name>
</gene>
<proteinExistence type="predicted"/>
<dbReference type="AlphaFoldDB" id="A0A8X8Z608"/>
<accession>A0A8X8Z608</accession>
<reference evidence="2" key="2">
    <citation type="submission" date="2020-08" db="EMBL/GenBank/DDBJ databases">
        <title>Plant Genome Project.</title>
        <authorList>
            <person name="Zhang R.-G."/>
        </authorList>
    </citation>
    <scope>NUCLEOTIDE SEQUENCE</scope>
    <source>
        <strain evidence="2">Huo1</strain>
        <tissue evidence="2">Leaf</tissue>
    </source>
</reference>
<evidence type="ECO:0000256" key="1">
    <source>
        <dbReference type="SAM" id="MobiDB-lite"/>
    </source>
</evidence>
<reference evidence="2" key="1">
    <citation type="submission" date="2018-01" db="EMBL/GenBank/DDBJ databases">
        <authorList>
            <person name="Mao J.F."/>
        </authorList>
    </citation>
    <scope>NUCLEOTIDE SEQUENCE</scope>
    <source>
        <strain evidence="2">Huo1</strain>
        <tissue evidence="2">Leaf</tissue>
    </source>
</reference>
<sequence length="151" mass="16627">METPSMIKTKESSMQKSAKQDRSALFDITNDSPIVGLAIGSLKTPSSGFLKRRVSNKGRFTRTPGSGEAILRGQVKTLLQKVEEEATIALKKRPFFNLISSPINLTAPTPASTPQLFNVDEKMRNGVVDEEKHESVISRSLFLDFICGDMP</sequence>